<dbReference type="OrthoDB" id="532420at2759"/>
<dbReference type="SUPFAM" id="SSF53448">
    <property type="entry name" value="Nucleotide-diphospho-sugar transferases"/>
    <property type="match status" value="1"/>
</dbReference>
<evidence type="ECO:0000256" key="2">
    <source>
        <dbReference type="ARBA" id="ARBA00010401"/>
    </source>
</evidence>
<protein>
    <recommendedName>
        <fullName evidence="3">UDP-N-acetylglucosamine diphosphorylase</fullName>
        <ecNumber evidence="3">2.7.7.23</ecNumber>
    </recommendedName>
</protein>
<dbReference type="AlphaFoldDB" id="A0A9P6RRV0"/>
<accession>A0A9P6RRV0</accession>
<keyword evidence="4" id="KW-0808">Transferase</keyword>
<comment type="similarity">
    <text evidence="2">Belongs to the UDPGP type 1 family.</text>
</comment>
<evidence type="ECO:0000256" key="7">
    <source>
        <dbReference type="SAM" id="MobiDB-lite"/>
    </source>
</evidence>
<organism evidence="8 9">
    <name type="scientific">Dissophora globulifera</name>
    <dbReference type="NCBI Taxonomy" id="979702"/>
    <lineage>
        <taxon>Eukaryota</taxon>
        <taxon>Fungi</taxon>
        <taxon>Fungi incertae sedis</taxon>
        <taxon>Mucoromycota</taxon>
        <taxon>Mortierellomycotina</taxon>
        <taxon>Mortierellomycetes</taxon>
        <taxon>Mortierellales</taxon>
        <taxon>Mortierellaceae</taxon>
        <taxon>Dissophora</taxon>
    </lineage>
</organism>
<dbReference type="EMBL" id="JAAAIP010000095">
    <property type="protein sequence ID" value="KAG0325997.1"/>
    <property type="molecule type" value="Genomic_DNA"/>
</dbReference>
<dbReference type="GO" id="GO:0006048">
    <property type="term" value="P:UDP-N-acetylglucosamine biosynthetic process"/>
    <property type="evidence" value="ECO:0007669"/>
    <property type="project" value="TreeGrafter"/>
</dbReference>
<keyword evidence="5" id="KW-0548">Nucleotidyltransferase</keyword>
<evidence type="ECO:0000313" key="8">
    <source>
        <dbReference type="EMBL" id="KAG0325997.1"/>
    </source>
</evidence>
<name>A0A9P6RRV0_9FUNG</name>
<dbReference type="InterPro" id="IPR002618">
    <property type="entry name" value="UDPGP_fam"/>
</dbReference>
<dbReference type="Proteomes" id="UP000738325">
    <property type="component" value="Unassembled WGS sequence"/>
</dbReference>
<proteinExistence type="inferred from homology"/>
<gene>
    <name evidence="8" type="primary">UAP1_3</name>
    <name evidence="8" type="ORF">BGZ99_010291</name>
</gene>
<dbReference type="InterPro" id="IPR029044">
    <property type="entry name" value="Nucleotide-diphossugar_trans"/>
</dbReference>
<evidence type="ECO:0000256" key="6">
    <source>
        <dbReference type="ARBA" id="ARBA00048493"/>
    </source>
</evidence>
<comment type="caution">
    <text evidence="8">The sequence shown here is derived from an EMBL/GenBank/DDBJ whole genome shotgun (WGS) entry which is preliminary data.</text>
</comment>
<feature type="region of interest" description="Disordered" evidence="7">
    <location>
        <begin position="1"/>
        <end position="23"/>
    </location>
</feature>
<dbReference type="PANTHER" id="PTHR11952:SF2">
    <property type="entry name" value="LD24639P"/>
    <property type="match status" value="1"/>
</dbReference>
<dbReference type="GO" id="GO:0003977">
    <property type="term" value="F:UDP-N-acetylglucosamine diphosphorylase activity"/>
    <property type="evidence" value="ECO:0007669"/>
    <property type="project" value="UniProtKB-EC"/>
</dbReference>
<dbReference type="EC" id="2.7.7.23" evidence="3"/>
<evidence type="ECO:0000256" key="3">
    <source>
        <dbReference type="ARBA" id="ARBA00012457"/>
    </source>
</evidence>
<evidence type="ECO:0000313" key="9">
    <source>
        <dbReference type="Proteomes" id="UP000738325"/>
    </source>
</evidence>
<dbReference type="Gene3D" id="3.90.550.10">
    <property type="entry name" value="Spore Coat Polysaccharide Biosynthesis Protein SpsA, Chain A"/>
    <property type="match status" value="1"/>
</dbReference>
<evidence type="ECO:0000256" key="1">
    <source>
        <dbReference type="ARBA" id="ARBA00005208"/>
    </source>
</evidence>
<keyword evidence="9" id="KW-1185">Reference proteome</keyword>
<comment type="pathway">
    <text evidence="1">Nucleotide-sugar biosynthesis; UDP-N-acetyl-alpha-D-glucosamine biosynthesis; UDP-N-acetyl-alpha-D-glucosamine from N-acetyl-alpha-D-glucosamine 1-phosphate: step 1/1.</text>
</comment>
<reference evidence="8" key="1">
    <citation type="journal article" date="2020" name="Fungal Divers.">
        <title>Resolving the Mortierellaceae phylogeny through synthesis of multi-gene phylogenetics and phylogenomics.</title>
        <authorList>
            <person name="Vandepol N."/>
            <person name="Liber J."/>
            <person name="Desiro A."/>
            <person name="Na H."/>
            <person name="Kennedy M."/>
            <person name="Barry K."/>
            <person name="Grigoriev I.V."/>
            <person name="Miller A.N."/>
            <person name="O'Donnell K."/>
            <person name="Stajich J.E."/>
            <person name="Bonito G."/>
        </authorList>
    </citation>
    <scope>NUCLEOTIDE SEQUENCE</scope>
    <source>
        <strain evidence="8">REB-010B</strain>
    </source>
</reference>
<evidence type="ECO:0000256" key="5">
    <source>
        <dbReference type="ARBA" id="ARBA00022695"/>
    </source>
</evidence>
<evidence type="ECO:0000256" key="4">
    <source>
        <dbReference type="ARBA" id="ARBA00022679"/>
    </source>
</evidence>
<dbReference type="CDD" id="cd04193">
    <property type="entry name" value="UDPGlcNAc_PPase"/>
    <property type="match status" value="1"/>
</dbReference>
<dbReference type="FunFam" id="3.90.550.10:FF:000075">
    <property type="entry name" value="Probable UDP-N-acetylglucosamine pyrophosphorylase"/>
    <property type="match status" value="1"/>
</dbReference>
<dbReference type="PANTHER" id="PTHR11952">
    <property type="entry name" value="UDP- GLUCOSE PYROPHOSPHORYLASE"/>
    <property type="match status" value="1"/>
</dbReference>
<comment type="catalytic activity">
    <reaction evidence="6">
        <text>N-acetyl-alpha-D-glucosamine 1-phosphate + UTP + H(+) = UDP-N-acetyl-alpha-D-glucosamine + diphosphate</text>
        <dbReference type="Rhea" id="RHEA:13509"/>
        <dbReference type="ChEBI" id="CHEBI:15378"/>
        <dbReference type="ChEBI" id="CHEBI:33019"/>
        <dbReference type="ChEBI" id="CHEBI:46398"/>
        <dbReference type="ChEBI" id="CHEBI:57705"/>
        <dbReference type="ChEBI" id="CHEBI:57776"/>
        <dbReference type="EC" id="2.7.7.23"/>
    </reaction>
</comment>
<sequence>MISATTPLSIQTPKPLDASSNAASQTFQQIQERYQAAGQGHLLHFYDDLPEQDQASLLAQLQALNVERVNRIHQKATTCPSPMLSNQSVLLAPLPDECFDSILEASPEKIQEWQGVGFEQISQNKVGVILMAGGQGTRLGSSAPKGCYNINLPSAKPLFRIQAERIIKLQELASKLDGAKEKVVIPWYIMTSGPTRPATVEFFEKNNYFGLDSANVSFFEQGTLPCMTFDGKIMMESKSRVAVSPDGNGGVYAALRGSGALSDMKERDIQYLHAFGVDNCLVRIADPVFIGYCVQKNADCGAKTVRKRSPDEPVGVVCLRNSTFNVVEYSEIDEEVAHRINPKNGQLSFGAGNIVNHFYTLDFLNRVESFEGELEYHIARKKIKTVDFTTGQVIAPKQVNGMKLEMFVFDVFPFTQKFAVFEVDRREEFSPLKNAPGTGEDCPETSRRDILQQHLRFIENAGGKIVVGEDDEQLEGVPTVEISPLVSYSGEGLQQVVAGKSIKTPILINTLEELKQAVF</sequence>
<dbReference type="InterPro" id="IPR039741">
    <property type="entry name" value="UDP-sugar_pyrophosphorylase"/>
</dbReference>
<dbReference type="Pfam" id="PF01704">
    <property type="entry name" value="UDPGP"/>
    <property type="match status" value="1"/>
</dbReference>